<evidence type="ECO:0000313" key="1">
    <source>
        <dbReference type="EMBL" id="CAB3376052.1"/>
    </source>
</evidence>
<sequence>MFYFAMGLRTKSLFIDFFAQSNEWSTGAGPCCMDLQDTDIMYSKITKIIRHQKFAADRIRAIAADCGVKLEPDFELQHIVQLPTNLVEKIVLKLMAKKCTKLIREEEEFEVLMFPALSLFLAMRPAKIDLTAFLTFCPMRLKCRYFTEVVIRISKKNPEVEELSLATLANRFFLTIDEVADAELLEALGKLTRLKSLRIEEIFEFRLVDVIDLCKNLPHLENLKIVLERSMTDLELEELEIAEKMKTAMSKLKVFMFDTRGSNTSLINLCAEHLPNLRVIGDFSDGFSTFDDCNTMADIACAPNGTSDLRHLLLDFESIECCDEIQLAKFPLVRHLMLSIWPENGVEDHYLESWLSQLSNLESLHIEFLVPPNVIRRFLEKFGSSLRALYILYGRHDSNETNVSFSDIFALCPKLERLYLGGNILEDAAPLTSFSQLRELGLDMFREFNNRIKLSEILQAPFLEKITLFGDCLDFEDLKKTTGLIADKKILTGLRTLHVINYSQSFRDLDVEYLQEISAFIKCAVASIPGLNDVKFDVNDLSSGYSVLARSMRDGKTQNNDVPGVTQFFAGQIIDGELLNLYVDEELIQVLDKFF</sequence>
<dbReference type="Proteomes" id="UP000494165">
    <property type="component" value="Unassembled WGS sequence"/>
</dbReference>
<dbReference type="InterPro" id="IPR032675">
    <property type="entry name" value="LRR_dom_sf"/>
</dbReference>
<organism evidence="1 2">
    <name type="scientific">Cloeon dipterum</name>
    <dbReference type="NCBI Taxonomy" id="197152"/>
    <lineage>
        <taxon>Eukaryota</taxon>
        <taxon>Metazoa</taxon>
        <taxon>Ecdysozoa</taxon>
        <taxon>Arthropoda</taxon>
        <taxon>Hexapoda</taxon>
        <taxon>Insecta</taxon>
        <taxon>Pterygota</taxon>
        <taxon>Palaeoptera</taxon>
        <taxon>Ephemeroptera</taxon>
        <taxon>Pisciforma</taxon>
        <taxon>Baetidae</taxon>
        <taxon>Cloeon</taxon>
    </lineage>
</organism>
<dbReference type="Gene3D" id="3.80.10.10">
    <property type="entry name" value="Ribonuclease Inhibitor"/>
    <property type="match status" value="2"/>
</dbReference>
<comment type="caution">
    <text evidence="1">The sequence shown here is derived from an EMBL/GenBank/DDBJ whole genome shotgun (WGS) entry which is preliminary data.</text>
</comment>
<dbReference type="AlphaFoldDB" id="A0A8S1CZ73"/>
<evidence type="ECO:0000313" key="2">
    <source>
        <dbReference type="Proteomes" id="UP000494165"/>
    </source>
</evidence>
<keyword evidence="2" id="KW-1185">Reference proteome</keyword>
<dbReference type="SUPFAM" id="SSF52047">
    <property type="entry name" value="RNI-like"/>
    <property type="match status" value="1"/>
</dbReference>
<proteinExistence type="predicted"/>
<gene>
    <name evidence="1" type="ORF">CLODIP_2_CD15686</name>
</gene>
<dbReference type="EMBL" id="CADEPI010000123">
    <property type="protein sequence ID" value="CAB3376052.1"/>
    <property type="molecule type" value="Genomic_DNA"/>
</dbReference>
<name>A0A8S1CZ73_9INSE</name>
<reference evidence="1 2" key="1">
    <citation type="submission" date="2020-04" db="EMBL/GenBank/DDBJ databases">
        <authorList>
            <person name="Alioto T."/>
            <person name="Alioto T."/>
            <person name="Gomez Garrido J."/>
        </authorList>
    </citation>
    <scope>NUCLEOTIDE SEQUENCE [LARGE SCALE GENOMIC DNA]</scope>
</reference>
<accession>A0A8S1CZ73</accession>
<protein>
    <submittedName>
        <fullName evidence="1">Uncharacterized protein</fullName>
    </submittedName>
</protein>